<dbReference type="RefSeq" id="XP_062682515.1">
    <property type="nucleotide sequence ID" value="XM_062821047.1"/>
</dbReference>
<gene>
    <name evidence="3" type="ORF">B0H65DRAFT_148681</name>
</gene>
<keyword evidence="2" id="KW-0472">Membrane</keyword>
<keyword evidence="2" id="KW-0812">Transmembrane</keyword>
<feature type="transmembrane region" description="Helical" evidence="2">
    <location>
        <begin position="12"/>
        <end position="34"/>
    </location>
</feature>
<accession>A0AAE0JGF3</accession>
<evidence type="ECO:0000256" key="1">
    <source>
        <dbReference type="SAM" id="MobiDB-lite"/>
    </source>
</evidence>
<reference evidence="3" key="2">
    <citation type="submission" date="2023-06" db="EMBL/GenBank/DDBJ databases">
        <authorList>
            <consortium name="Lawrence Berkeley National Laboratory"/>
            <person name="Haridas S."/>
            <person name="Hensen N."/>
            <person name="Bonometti L."/>
            <person name="Westerberg I."/>
            <person name="Brannstrom I.O."/>
            <person name="Guillou S."/>
            <person name="Cros-Aarteil S."/>
            <person name="Calhoun S."/>
            <person name="Kuo A."/>
            <person name="Mondo S."/>
            <person name="Pangilinan J."/>
            <person name="Riley R."/>
            <person name="Labutti K."/>
            <person name="Andreopoulos B."/>
            <person name="Lipzen A."/>
            <person name="Chen C."/>
            <person name="Yanf M."/>
            <person name="Daum C."/>
            <person name="Ng V."/>
            <person name="Clum A."/>
            <person name="Steindorff A."/>
            <person name="Ohm R."/>
            <person name="Martin F."/>
            <person name="Silar P."/>
            <person name="Natvig D."/>
            <person name="Lalanne C."/>
            <person name="Gautier V."/>
            <person name="Ament-Velasquez S.L."/>
            <person name="Kruys A."/>
            <person name="Hutchinson M.I."/>
            <person name="Powell A.J."/>
            <person name="Barry K."/>
            <person name="Miller A.N."/>
            <person name="Grigoriev I.V."/>
            <person name="Debuchy R."/>
            <person name="Gladieux P."/>
            <person name="Thoren M.H."/>
            <person name="Johannesson H."/>
        </authorList>
    </citation>
    <scope>NUCLEOTIDE SEQUENCE</scope>
    <source>
        <strain evidence="3">CBS 560.94</strain>
    </source>
</reference>
<sequence length="146" mass="15616">MDQRGEGVTPNQWTPFLSLSIHSFVFSLSFLSSFPSLSTYLGLCFALPFLLFLDILGLVTGFTVLCLPTLASPESTIRGPRAFSRPSFSPSILTSLPPLTKSIRGRHFSSMVEVVLTKTPSSSSSSSPSSASDDNTTSPVSALPRP</sequence>
<evidence type="ECO:0000256" key="2">
    <source>
        <dbReference type="SAM" id="Phobius"/>
    </source>
</evidence>
<protein>
    <submittedName>
        <fullName evidence="3">Uncharacterized protein</fullName>
    </submittedName>
</protein>
<dbReference type="EMBL" id="JAUEPP010000003">
    <property type="protein sequence ID" value="KAK3347433.1"/>
    <property type="molecule type" value="Genomic_DNA"/>
</dbReference>
<evidence type="ECO:0000313" key="3">
    <source>
        <dbReference type="EMBL" id="KAK3347433.1"/>
    </source>
</evidence>
<reference evidence="3" key="1">
    <citation type="journal article" date="2023" name="Mol. Phylogenet. Evol.">
        <title>Genome-scale phylogeny and comparative genomics of the fungal order Sordariales.</title>
        <authorList>
            <person name="Hensen N."/>
            <person name="Bonometti L."/>
            <person name="Westerberg I."/>
            <person name="Brannstrom I.O."/>
            <person name="Guillou S."/>
            <person name="Cros-Aarteil S."/>
            <person name="Calhoun S."/>
            <person name="Haridas S."/>
            <person name="Kuo A."/>
            <person name="Mondo S."/>
            <person name="Pangilinan J."/>
            <person name="Riley R."/>
            <person name="LaButti K."/>
            <person name="Andreopoulos B."/>
            <person name="Lipzen A."/>
            <person name="Chen C."/>
            <person name="Yan M."/>
            <person name="Daum C."/>
            <person name="Ng V."/>
            <person name="Clum A."/>
            <person name="Steindorff A."/>
            <person name="Ohm R.A."/>
            <person name="Martin F."/>
            <person name="Silar P."/>
            <person name="Natvig D.O."/>
            <person name="Lalanne C."/>
            <person name="Gautier V."/>
            <person name="Ament-Velasquez S.L."/>
            <person name="Kruys A."/>
            <person name="Hutchinson M.I."/>
            <person name="Powell A.J."/>
            <person name="Barry K."/>
            <person name="Miller A.N."/>
            <person name="Grigoriev I.V."/>
            <person name="Debuchy R."/>
            <person name="Gladieux P."/>
            <person name="Hiltunen Thoren M."/>
            <person name="Johannesson H."/>
        </authorList>
    </citation>
    <scope>NUCLEOTIDE SEQUENCE</scope>
    <source>
        <strain evidence="3">CBS 560.94</strain>
    </source>
</reference>
<feature type="transmembrane region" description="Helical" evidence="2">
    <location>
        <begin position="40"/>
        <end position="71"/>
    </location>
</feature>
<dbReference type="AlphaFoldDB" id="A0AAE0JGF3"/>
<organism evidence="3 4">
    <name type="scientific">Neurospora tetraspora</name>
    <dbReference type="NCBI Taxonomy" id="94610"/>
    <lineage>
        <taxon>Eukaryota</taxon>
        <taxon>Fungi</taxon>
        <taxon>Dikarya</taxon>
        <taxon>Ascomycota</taxon>
        <taxon>Pezizomycotina</taxon>
        <taxon>Sordariomycetes</taxon>
        <taxon>Sordariomycetidae</taxon>
        <taxon>Sordariales</taxon>
        <taxon>Sordariaceae</taxon>
        <taxon>Neurospora</taxon>
    </lineage>
</organism>
<dbReference type="GeneID" id="87858201"/>
<keyword evidence="2" id="KW-1133">Transmembrane helix</keyword>
<dbReference type="Proteomes" id="UP001278500">
    <property type="component" value="Unassembled WGS sequence"/>
</dbReference>
<keyword evidence="4" id="KW-1185">Reference proteome</keyword>
<proteinExistence type="predicted"/>
<name>A0AAE0JGF3_9PEZI</name>
<feature type="region of interest" description="Disordered" evidence="1">
    <location>
        <begin position="119"/>
        <end position="146"/>
    </location>
</feature>
<comment type="caution">
    <text evidence="3">The sequence shown here is derived from an EMBL/GenBank/DDBJ whole genome shotgun (WGS) entry which is preliminary data.</text>
</comment>
<feature type="compositionally biased region" description="Low complexity" evidence="1">
    <location>
        <begin position="119"/>
        <end position="139"/>
    </location>
</feature>
<evidence type="ECO:0000313" key="4">
    <source>
        <dbReference type="Proteomes" id="UP001278500"/>
    </source>
</evidence>